<evidence type="ECO:0000313" key="3">
    <source>
        <dbReference type="WBParaSite" id="L893_g10614.t2"/>
    </source>
</evidence>
<dbReference type="PANTHER" id="PTHR12876:SF35">
    <property type="entry name" value="LD08718P-RELATED"/>
    <property type="match status" value="1"/>
</dbReference>
<dbReference type="InterPro" id="IPR021869">
    <property type="entry name" value="RNase_Zc3h12_NYN"/>
</dbReference>
<dbReference type="GO" id="GO:0003729">
    <property type="term" value="F:mRNA binding"/>
    <property type="evidence" value="ECO:0007669"/>
    <property type="project" value="TreeGrafter"/>
</dbReference>
<dbReference type="GO" id="GO:0005634">
    <property type="term" value="C:nucleus"/>
    <property type="evidence" value="ECO:0007669"/>
    <property type="project" value="TreeGrafter"/>
</dbReference>
<dbReference type="GO" id="GO:0036464">
    <property type="term" value="C:cytoplasmic ribonucleoprotein granule"/>
    <property type="evidence" value="ECO:0007669"/>
    <property type="project" value="TreeGrafter"/>
</dbReference>
<dbReference type="PANTHER" id="PTHR12876">
    <property type="entry name" value="N4BP1-RELATED"/>
    <property type="match status" value="1"/>
</dbReference>
<accession>A0A1I7XXK1</accession>
<organism evidence="2 3">
    <name type="scientific">Steinernema glaseri</name>
    <dbReference type="NCBI Taxonomy" id="37863"/>
    <lineage>
        <taxon>Eukaryota</taxon>
        <taxon>Metazoa</taxon>
        <taxon>Ecdysozoa</taxon>
        <taxon>Nematoda</taxon>
        <taxon>Chromadorea</taxon>
        <taxon>Rhabditida</taxon>
        <taxon>Tylenchina</taxon>
        <taxon>Panagrolaimomorpha</taxon>
        <taxon>Strongyloidoidea</taxon>
        <taxon>Steinernematidae</taxon>
        <taxon>Steinernema</taxon>
    </lineage>
</organism>
<dbReference type="Gene3D" id="3.40.50.11980">
    <property type="match status" value="1"/>
</dbReference>
<protein>
    <submittedName>
        <fullName evidence="3">RNase_Zc3h12a domain-containing protein</fullName>
    </submittedName>
</protein>
<dbReference type="Pfam" id="PF11977">
    <property type="entry name" value="RNase_Zc3h12a"/>
    <property type="match status" value="1"/>
</dbReference>
<keyword evidence="2" id="KW-1185">Reference proteome</keyword>
<name>A0A1I7XXK1_9BILA</name>
<reference evidence="3" key="1">
    <citation type="submission" date="2016-11" db="UniProtKB">
        <authorList>
            <consortium name="WormBaseParasite"/>
        </authorList>
    </citation>
    <scope>IDENTIFICATION</scope>
</reference>
<feature type="domain" description="RNase NYN" evidence="1">
    <location>
        <begin position="127"/>
        <end position="305"/>
    </location>
</feature>
<evidence type="ECO:0000259" key="1">
    <source>
        <dbReference type="Pfam" id="PF11977"/>
    </source>
</evidence>
<dbReference type="AlphaFoldDB" id="A0A1I7XXK1"/>
<proteinExistence type="predicted"/>
<dbReference type="Proteomes" id="UP000095287">
    <property type="component" value="Unplaced"/>
</dbReference>
<evidence type="ECO:0000313" key="2">
    <source>
        <dbReference type="Proteomes" id="UP000095287"/>
    </source>
</evidence>
<dbReference type="InterPro" id="IPR051101">
    <property type="entry name" value="ZC3H12/N4BP1_RNase_Reg"/>
</dbReference>
<dbReference type="WBParaSite" id="L893_g10614.t2">
    <property type="protein sequence ID" value="L893_g10614.t2"/>
    <property type="gene ID" value="L893_g10614"/>
</dbReference>
<dbReference type="GO" id="GO:0004521">
    <property type="term" value="F:RNA endonuclease activity"/>
    <property type="evidence" value="ECO:0007669"/>
    <property type="project" value="TreeGrafter"/>
</dbReference>
<sequence>MPGLASSRDPEHEAFIRGCVMAYAEQIASNLNDLEEDIATKLIELQGMDDLLWYKTRMECEQFAVRFGYTREEFLHCVRRADERGIDVDVEWLLEDLSEIFGDLMRVRNRVAKVDSSRKECPRNTGLRPIIIDGLNVARADKHYVEAKGLKICVDFFLERGHCDIQVVLPSYFKDTPSLARNGCRLVGKVVLPSYFKDTPSLARNGCRLVGKEILLKLDRDGRVFWTPSMKLGTRVVVPYDDQFVLKLAQSKDGVIVSNDEYRDLQQVSPEAESFIEQRLVMYSFFNDNFFLPDLPQGADGPSVTNILRNEPLPSGVKCPFGSRCTYGKECKFDHITTVSTS</sequence>